<evidence type="ECO:0000259" key="2">
    <source>
        <dbReference type="Pfam" id="PF02541"/>
    </source>
</evidence>
<dbReference type="EC" id="3.6.1.11" evidence="4"/>
<dbReference type="FunFam" id="3.30.420.150:FF:000001">
    <property type="entry name" value="Guanosine-5'-triphosphate,3'-diphosphate pyrophosphatase"/>
    <property type="match status" value="1"/>
</dbReference>
<dbReference type="SUPFAM" id="SSF109604">
    <property type="entry name" value="HD-domain/PDEase-like"/>
    <property type="match status" value="1"/>
</dbReference>
<proteinExistence type="predicted"/>
<accession>A0A0D6EWA2</accession>
<feature type="domain" description="Ppx/GppA phosphatase C-terminal" evidence="3">
    <location>
        <begin position="382"/>
        <end position="546"/>
    </location>
</feature>
<dbReference type="Pfam" id="PF21447">
    <property type="entry name" value="Ppx-GppA_III"/>
    <property type="match status" value="1"/>
</dbReference>
<dbReference type="InterPro" id="IPR048950">
    <property type="entry name" value="Ppx_GppA_C"/>
</dbReference>
<dbReference type="EMBL" id="LN827929">
    <property type="protein sequence ID" value="CEZ19892.1"/>
    <property type="molecule type" value="Genomic_DNA"/>
</dbReference>
<dbReference type="GO" id="GO:0004309">
    <property type="term" value="F:exopolyphosphatase activity"/>
    <property type="evidence" value="ECO:0007669"/>
    <property type="project" value="UniProtKB-EC"/>
</dbReference>
<keyword evidence="5" id="KW-1185">Reference proteome</keyword>
<reference evidence="5" key="1">
    <citation type="submission" date="2014-12" db="EMBL/GenBank/DDBJ databases">
        <authorList>
            <person name="Salcher M.M."/>
        </authorList>
    </citation>
    <scope>NUCLEOTIDE SEQUENCE [LARGE SCALE GENOMIC DNA]</scope>
    <source>
        <strain evidence="5">MMS-10A-171</strain>
    </source>
</reference>
<evidence type="ECO:0000313" key="5">
    <source>
        <dbReference type="Proteomes" id="UP000064007"/>
    </source>
</evidence>
<dbReference type="PANTHER" id="PTHR30005:SF14">
    <property type="entry name" value="EXOPOLYPHOSPHATASE"/>
    <property type="match status" value="1"/>
</dbReference>
<dbReference type="GO" id="GO:0006798">
    <property type="term" value="P:polyphosphate catabolic process"/>
    <property type="evidence" value="ECO:0007669"/>
    <property type="project" value="TreeGrafter"/>
</dbReference>
<dbReference type="CDD" id="cd24053">
    <property type="entry name" value="ASKHA_NBD_EcPPX-GppA-like"/>
    <property type="match status" value="1"/>
</dbReference>
<dbReference type="KEGG" id="mbat:BN1208_1011"/>
<dbReference type="Gene3D" id="3.30.420.150">
    <property type="entry name" value="Exopolyphosphatase. Domain 2"/>
    <property type="match status" value="1"/>
</dbReference>
<dbReference type="STRING" id="1581557.BN1208_1011"/>
<sequence>MTFKKIVIYTSYIYFNLTAYMILPKLKTEKSPEHVNGLYASIDLGSNSFRMMIAKINHLPTGVQFQTIDTLRDTVRLAGGLNKDNELSEESMTKALAAILRFGDRLRSFSPNQVVAVATNTFRVARNAKKFVDEAEKLLGFPIDVISGNEEARLIYIGASHIAPMCVGKRLVFDIGGGSTEIIIGDGHEPKLLESLPIGCVSFSQRFFTEGVVDEENFKAAQNAALKEIKTIAPFYRKMGWEQAIGSSGTARAIAELIALNGLSGEPHDLPVEETGGVITRHGLDLLKKTLLETKHIERLSLLGLKADRKPVLPGGLTIMISAFEELGIEHMEITEAALLFGALHHLYDQSKNGAHTKKKGILKTLFNSFGKLENLDKRHGLIEQLGKRFNVDEAQFKSINETADFFLDQLPTFKNEDRKNNRKLLSWASFLHEIGLAVSRTDYQKHSAYIISNADLPGFSRLDQARLAGLVLGHNGKLNKLPISAGYIDWHLLFCLRLAHVVSRKRESGALPLIKVQQSAKGFKLKISKTWLDKNPFIQFGLNKEASDWKKIEWKYEIELY</sequence>
<dbReference type="InterPro" id="IPR050273">
    <property type="entry name" value="GppA/Ppx_hydrolase"/>
</dbReference>
<dbReference type="InterPro" id="IPR003695">
    <property type="entry name" value="Ppx_GppA_N"/>
</dbReference>
<dbReference type="Proteomes" id="UP000064007">
    <property type="component" value="Chromosome 1"/>
</dbReference>
<dbReference type="AlphaFoldDB" id="A0A0D6EWA2"/>
<evidence type="ECO:0000256" key="1">
    <source>
        <dbReference type="ARBA" id="ARBA00022801"/>
    </source>
</evidence>
<evidence type="ECO:0000313" key="4">
    <source>
        <dbReference type="EMBL" id="CEZ19892.1"/>
    </source>
</evidence>
<dbReference type="Gene3D" id="3.30.420.40">
    <property type="match status" value="1"/>
</dbReference>
<protein>
    <submittedName>
        <fullName evidence="4">Ppx/GppA phosphatase</fullName>
        <ecNumber evidence="4">3.6.1.11</ecNumber>
    </submittedName>
</protein>
<evidence type="ECO:0000259" key="3">
    <source>
        <dbReference type="Pfam" id="PF21447"/>
    </source>
</evidence>
<keyword evidence="1 4" id="KW-0378">Hydrolase</keyword>
<name>A0A0D6EWA2_9PROT</name>
<dbReference type="Gene3D" id="1.10.3210.10">
    <property type="entry name" value="Hypothetical protein af1432"/>
    <property type="match status" value="1"/>
</dbReference>
<organism evidence="4 5">
    <name type="scientific">Candidatus Methylopumilus planktonicus</name>
    <dbReference type="NCBI Taxonomy" id="1581557"/>
    <lineage>
        <taxon>Bacteria</taxon>
        <taxon>Pseudomonadati</taxon>
        <taxon>Pseudomonadota</taxon>
        <taxon>Betaproteobacteria</taxon>
        <taxon>Nitrosomonadales</taxon>
        <taxon>Methylophilaceae</taxon>
        <taxon>Candidatus Methylopumilus</taxon>
    </lineage>
</organism>
<gene>
    <name evidence="4" type="ORF">BN1208_1011</name>
</gene>
<dbReference type="SUPFAM" id="SSF53067">
    <property type="entry name" value="Actin-like ATPase domain"/>
    <property type="match status" value="2"/>
</dbReference>
<dbReference type="PANTHER" id="PTHR30005">
    <property type="entry name" value="EXOPOLYPHOSPHATASE"/>
    <property type="match status" value="1"/>
</dbReference>
<dbReference type="InterPro" id="IPR043129">
    <property type="entry name" value="ATPase_NBD"/>
</dbReference>
<feature type="domain" description="Ppx/GppA phosphatase N-terminal" evidence="2">
    <location>
        <begin position="63"/>
        <end position="343"/>
    </location>
</feature>
<dbReference type="FunFam" id="3.30.420.40:FF:000023">
    <property type="entry name" value="Guanosine-5'-triphosphate,3'-diphosphate pyrophosphatase"/>
    <property type="match status" value="1"/>
</dbReference>
<dbReference type="HOGENOM" id="CLU_025908_4_0_4"/>
<dbReference type="Pfam" id="PF02541">
    <property type="entry name" value="Ppx-GppA"/>
    <property type="match status" value="1"/>
</dbReference>